<feature type="transmembrane region" description="Helical" evidence="1">
    <location>
        <begin position="70"/>
        <end position="96"/>
    </location>
</feature>
<gene>
    <name evidence="2" type="ORF">LOD99_4376</name>
</gene>
<evidence type="ECO:0000313" key="2">
    <source>
        <dbReference type="EMBL" id="KAI6652591.1"/>
    </source>
</evidence>
<feature type="transmembrane region" description="Helical" evidence="1">
    <location>
        <begin position="154"/>
        <end position="173"/>
    </location>
</feature>
<feature type="transmembrane region" description="Helical" evidence="1">
    <location>
        <begin position="238"/>
        <end position="260"/>
    </location>
</feature>
<protein>
    <submittedName>
        <fullName evidence="2">Uncharacterized protein</fullName>
    </submittedName>
</protein>
<keyword evidence="1" id="KW-0812">Transmembrane</keyword>
<comment type="caution">
    <text evidence="2">The sequence shown here is derived from an EMBL/GenBank/DDBJ whole genome shotgun (WGS) entry which is preliminary data.</text>
</comment>
<feature type="transmembrane region" description="Helical" evidence="1">
    <location>
        <begin position="185"/>
        <end position="206"/>
    </location>
</feature>
<accession>A0AAV7JVA9</accession>
<keyword evidence="1" id="KW-0472">Membrane</keyword>
<evidence type="ECO:0000313" key="3">
    <source>
        <dbReference type="Proteomes" id="UP001165289"/>
    </source>
</evidence>
<keyword evidence="3" id="KW-1185">Reference proteome</keyword>
<keyword evidence="1" id="KW-1133">Transmembrane helix</keyword>
<reference evidence="2 3" key="1">
    <citation type="journal article" date="2023" name="BMC Biol.">
        <title>The compact genome of the sponge Oopsacas minuta (Hexactinellida) is lacking key metazoan core genes.</title>
        <authorList>
            <person name="Santini S."/>
            <person name="Schenkelaars Q."/>
            <person name="Jourda C."/>
            <person name="Duchesne M."/>
            <person name="Belahbib H."/>
            <person name="Rocher C."/>
            <person name="Selva M."/>
            <person name="Riesgo A."/>
            <person name="Vervoort M."/>
            <person name="Leys S.P."/>
            <person name="Kodjabachian L."/>
            <person name="Le Bivic A."/>
            <person name="Borchiellini C."/>
            <person name="Claverie J.M."/>
            <person name="Renard E."/>
        </authorList>
    </citation>
    <scope>NUCLEOTIDE SEQUENCE [LARGE SCALE GENOMIC DNA]</scope>
    <source>
        <strain evidence="2">SPO-2</strain>
    </source>
</reference>
<name>A0AAV7JVA9_9METZ</name>
<dbReference type="EMBL" id="JAKMXF010000298">
    <property type="protein sequence ID" value="KAI6652591.1"/>
    <property type="molecule type" value="Genomic_DNA"/>
</dbReference>
<organism evidence="2 3">
    <name type="scientific">Oopsacas minuta</name>
    <dbReference type="NCBI Taxonomy" id="111878"/>
    <lineage>
        <taxon>Eukaryota</taxon>
        <taxon>Metazoa</taxon>
        <taxon>Porifera</taxon>
        <taxon>Hexactinellida</taxon>
        <taxon>Hexasterophora</taxon>
        <taxon>Lyssacinosida</taxon>
        <taxon>Leucopsacidae</taxon>
        <taxon>Oopsacas</taxon>
    </lineage>
</organism>
<feature type="transmembrane region" description="Helical" evidence="1">
    <location>
        <begin position="16"/>
        <end position="36"/>
    </location>
</feature>
<dbReference type="AlphaFoldDB" id="A0AAV7JVA9"/>
<evidence type="ECO:0000256" key="1">
    <source>
        <dbReference type="SAM" id="Phobius"/>
    </source>
</evidence>
<feature type="transmembrane region" description="Helical" evidence="1">
    <location>
        <begin position="108"/>
        <end position="133"/>
    </location>
</feature>
<proteinExistence type="predicted"/>
<dbReference type="Proteomes" id="UP001165289">
    <property type="component" value="Unassembled WGS sequence"/>
</dbReference>
<feature type="transmembrane region" description="Helical" evidence="1">
    <location>
        <begin position="295"/>
        <end position="319"/>
    </location>
</feature>
<sequence>MKFQILDYVNFGLEGLYIIWSCVIFIFAIIWLRAVIKDSMSKMKRLKSERLLGEHVDVKTMENQLKYNKLIIFLIIIALLYHITFITNTIFFAVFLELWKQSANSTSSAIALCGSFCMFASGAPISLYQLYYLSIAMIITQIWCVYKNKHFYTFLYWSVLSIRTLFLLVLWTVEKTYLIGKTLTSTVMVFDLVWIAAISINTYQLMDRNLQLRVRQFRIHLDDNLINAQKRSVARFKLAILSFYPLFLMYTTVFVIYISVSIFEVIEMDSDFIHEEYGPTPGTLPRFWGKSLVHFYNACDLVTNVIVIFWDMPFLIIGFSKLKGIYQFETAQ</sequence>